<feature type="compositionally biased region" description="Pro residues" evidence="15">
    <location>
        <begin position="417"/>
        <end position="428"/>
    </location>
</feature>
<evidence type="ECO:0000256" key="2">
    <source>
        <dbReference type="ARBA" id="ARBA00004477"/>
    </source>
</evidence>
<proteinExistence type="inferred from homology"/>
<organism evidence="18 19">
    <name type="scientific">Vanrija pseudolonga</name>
    <dbReference type="NCBI Taxonomy" id="143232"/>
    <lineage>
        <taxon>Eukaryota</taxon>
        <taxon>Fungi</taxon>
        <taxon>Dikarya</taxon>
        <taxon>Basidiomycota</taxon>
        <taxon>Agaricomycotina</taxon>
        <taxon>Tremellomycetes</taxon>
        <taxon>Trichosporonales</taxon>
        <taxon>Trichosporonaceae</taxon>
        <taxon>Vanrija</taxon>
    </lineage>
</organism>
<dbReference type="InterPro" id="IPR001841">
    <property type="entry name" value="Znf_RING"/>
</dbReference>
<keyword evidence="10" id="KW-0833">Ubl conjugation pathway</keyword>
<dbReference type="SMART" id="SM00184">
    <property type="entry name" value="RING"/>
    <property type="match status" value="1"/>
</dbReference>
<dbReference type="GO" id="GO:0005789">
    <property type="term" value="C:endoplasmic reticulum membrane"/>
    <property type="evidence" value="ECO:0007669"/>
    <property type="project" value="UniProtKB-SubCell"/>
</dbReference>
<feature type="compositionally biased region" description="Pro residues" evidence="15">
    <location>
        <begin position="372"/>
        <end position="387"/>
    </location>
</feature>
<evidence type="ECO:0000256" key="13">
    <source>
        <dbReference type="ARBA" id="ARBA00022989"/>
    </source>
</evidence>
<dbReference type="GO" id="GO:0061630">
    <property type="term" value="F:ubiquitin protein ligase activity"/>
    <property type="evidence" value="ECO:0007669"/>
    <property type="project" value="UniProtKB-EC"/>
</dbReference>
<evidence type="ECO:0000256" key="1">
    <source>
        <dbReference type="ARBA" id="ARBA00000900"/>
    </source>
</evidence>
<evidence type="ECO:0000256" key="9">
    <source>
        <dbReference type="ARBA" id="ARBA00022771"/>
    </source>
</evidence>
<dbReference type="GO" id="GO:0036503">
    <property type="term" value="P:ERAD pathway"/>
    <property type="evidence" value="ECO:0007669"/>
    <property type="project" value="TreeGrafter"/>
</dbReference>
<feature type="transmembrane region" description="Helical" evidence="16">
    <location>
        <begin position="47"/>
        <end position="64"/>
    </location>
</feature>
<feature type="compositionally biased region" description="Acidic residues" evidence="15">
    <location>
        <begin position="546"/>
        <end position="557"/>
    </location>
</feature>
<dbReference type="GeneID" id="87805470"/>
<feature type="compositionally biased region" description="Basic and acidic residues" evidence="15">
    <location>
        <begin position="389"/>
        <end position="398"/>
    </location>
</feature>
<dbReference type="PANTHER" id="PTHR22763">
    <property type="entry name" value="RING ZINC FINGER PROTEIN"/>
    <property type="match status" value="1"/>
</dbReference>
<sequence length="713" mass="76813">MPGVSRLAAFGLLSTGLAAGVVGNALKERPNFYAAAVSVGRSSGALLILGNFLLFLTICTGVLWKRIFFGELRPIEYEHLFERLWIFLTESLLALTIFGNAFSIPFALMYGLLVFLKCFHWITADRVDYLDQIPPPGPPLSFHLRITAITTILTLTDIALFLYSAESIVVDGVSVMILFTSEFAILLASVLGTWARYGIAVADLRRAQGREDAPAWEQKSMYLFYVDLAVDFTKLLIYLVFFIAILINYGLPLHILRDVYMTLRSFIARASDFLRYRRATRNMDTLYPDASAEELDRLGDKTCIICREEMVARDAGDAADEGPNMTPKKLVCGHIFHFHCLRTWLERQQSCPTCRRDVLNMTPVPRRDGLQQPPPPAPGAVPVPPGAAHPDHPPTPEGARALEFEEYFRLPAVNGDAPPPLHAPPGVAPPTATRTAAPATLEIEETEEVRVQRGIWGAPIIPGRFLAQTPIAPLRAIPGLDQARVVPPPTGVQEPATPGPSGLVSGTTTPFSSQSPVVFSSTGSPRRSADATPQKPAAAEPAESAPVDDDVPTFDDDDIPIREAIARAALRRAGGSAASVDKGKTPERAVEPAPVAATPAPAAAAPRDTSFDAVPTHHAYLTPVSLPPPHLPQVVMGQSVARAVPQTPEATRRALDERLAALRDVDQVVWGLVGELSRLKSAWELEDGAGASESVQVSAATSTTADASSSAPA</sequence>
<keyword evidence="19" id="KW-1185">Reference proteome</keyword>
<dbReference type="Proteomes" id="UP000827549">
    <property type="component" value="Chromosome 2"/>
</dbReference>
<feature type="compositionally biased region" description="Low complexity" evidence="15">
    <location>
        <begin position="691"/>
        <end position="713"/>
    </location>
</feature>
<evidence type="ECO:0000256" key="12">
    <source>
        <dbReference type="ARBA" id="ARBA00022833"/>
    </source>
</evidence>
<accession>A0AAF0Y879</accession>
<feature type="region of interest" description="Disordered" evidence="15">
    <location>
        <begin position="688"/>
        <end position="713"/>
    </location>
</feature>
<dbReference type="GO" id="GO:0043161">
    <property type="term" value="P:proteasome-mediated ubiquitin-dependent protein catabolic process"/>
    <property type="evidence" value="ECO:0007669"/>
    <property type="project" value="TreeGrafter"/>
</dbReference>
<evidence type="ECO:0000256" key="11">
    <source>
        <dbReference type="ARBA" id="ARBA00022824"/>
    </source>
</evidence>
<feature type="compositionally biased region" description="Low complexity" evidence="15">
    <location>
        <begin position="591"/>
        <end position="607"/>
    </location>
</feature>
<gene>
    <name evidence="18" type="primary">HRD1</name>
    <name evidence="18" type="ORF">LOC62_02G002222</name>
</gene>
<evidence type="ECO:0000256" key="14">
    <source>
        <dbReference type="ARBA" id="ARBA00023136"/>
    </source>
</evidence>
<dbReference type="SUPFAM" id="SSF57850">
    <property type="entry name" value="RING/U-box"/>
    <property type="match status" value="1"/>
</dbReference>
<dbReference type="EMBL" id="CP086715">
    <property type="protein sequence ID" value="WOO78683.1"/>
    <property type="molecule type" value="Genomic_DNA"/>
</dbReference>
<keyword evidence="12" id="KW-0862">Zinc</keyword>
<evidence type="ECO:0000256" key="4">
    <source>
        <dbReference type="ARBA" id="ARBA00010089"/>
    </source>
</evidence>
<feature type="region of interest" description="Disordered" evidence="15">
    <location>
        <begin position="413"/>
        <end position="434"/>
    </location>
</feature>
<feature type="region of interest" description="Disordered" evidence="15">
    <location>
        <begin position="363"/>
        <end position="398"/>
    </location>
</feature>
<feature type="compositionally biased region" description="Basic and acidic residues" evidence="15">
    <location>
        <begin position="581"/>
        <end position="590"/>
    </location>
</feature>
<evidence type="ECO:0000256" key="5">
    <source>
        <dbReference type="ARBA" id="ARBA00012483"/>
    </source>
</evidence>
<evidence type="ECO:0000256" key="7">
    <source>
        <dbReference type="ARBA" id="ARBA00022692"/>
    </source>
</evidence>
<dbReference type="GO" id="GO:0008270">
    <property type="term" value="F:zinc ion binding"/>
    <property type="evidence" value="ECO:0007669"/>
    <property type="project" value="UniProtKB-KW"/>
</dbReference>
<dbReference type="InterPro" id="IPR050731">
    <property type="entry name" value="HRD1_E3_ubiq-ligases"/>
</dbReference>
<feature type="compositionally biased region" description="Low complexity" evidence="15">
    <location>
        <begin position="531"/>
        <end position="545"/>
    </location>
</feature>
<keyword evidence="9" id="KW-0863">Zinc-finger</keyword>
<dbReference type="RefSeq" id="XP_062624715.1">
    <property type="nucleotide sequence ID" value="XM_062768731.1"/>
</dbReference>
<dbReference type="EC" id="2.3.2.27" evidence="5"/>
<protein>
    <recommendedName>
        <fullName evidence="5">RING-type E3 ubiquitin transferase</fullName>
        <ecNumber evidence="5">2.3.2.27</ecNumber>
    </recommendedName>
</protein>
<feature type="region of interest" description="Disordered" evidence="15">
    <location>
        <begin position="571"/>
        <end position="608"/>
    </location>
</feature>
<dbReference type="Pfam" id="PF25563">
    <property type="entry name" value="TPR_SYVN1_N"/>
    <property type="match status" value="1"/>
</dbReference>
<comment type="subcellular location">
    <subcellularLocation>
        <location evidence="2">Endoplasmic reticulum membrane</location>
        <topology evidence="2">Multi-pass membrane protein</topology>
    </subcellularLocation>
</comment>
<dbReference type="InterPro" id="IPR058051">
    <property type="entry name" value="Znf_RING_synoviolin"/>
</dbReference>
<keyword evidence="7 16" id="KW-0812">Transmembrane</keyword>
<keyword evidence="8" id="KW-0479">Metal-binding</keyword>
<evidence type="ECO:0000256" key="10">
    <source>
        <dbReference type="ARBA" id="ARBA00022786"/>
    </source>
</evidence>
<feature type="transmembrane region" description="Helical" evidence="16">
    <location>
        <begin position="175"/>
        <end position="195"/>
    </location>
</feature>
<feature type="region of interest" description="Disordered" evidence="15">
    <location>
        <begin position="485"/>
        <end position="557"/>
    </location>
</feature>
<dbReference type="InterPro" id="IPR057992">
    <property type="entry name" value="TPR_SYVN1_N"/>
</dbReference>
<evidence type="ECO:0000313" key="18">
    <source>
        <dbReference type="EMBL" id="WOO78683.1"/>
    </source>
</evidence>
<dbReference type="Pfam" id="PF12678">
    <property type="entry name" value="zf-rbx1"/>
    <property type="match status" value="1"/>
</dbReference>
<feature type="transmembrane region" description="Helical" evidence="16">
    <location>
        <begin position="235"/>
        <end position="256"/>
    </location>
</feature>
<dbReference type="Gene3D" id="3.30.40.10">
    <property type="entry name" value="Zinc/RING finger domain, C3HC4 (zinc finger)"/>
    <property type="match status" value="1"/>
</dbReference>
<keyword evidence="6" id="KW-0808">Transferase</keyword>
<feature type="transmembrane region" description="Helical" evidence="16">
    <location>
        <begin position="142"/>
        <end position="163"/>
    </location>
</feature>
<feature type="domain" description="RING-type" evidence="17">
    <location>
        <begin position="303"/>
        <end position="354"/>
    </location>
</feature>
<evidence type="ECO:0000259" key="17">
    <source>
        <dbReference type="SMART" id="SM00184"/>
    </source>
</evidence>
<name>A0AAF0Y879_9TREE</name>
<comment type="similarity">
    <text evidence="4">Belongs to the HRD1 family.</text>
</comment>
<dbReference type="CDD" id="cd16479">
    <property type="entry name" value="RING-H2_synoviolin"/>
    <property type="match status" value="1"/>
</dbReference>
<dbReference type="AlphaFoldDB" id="A0AAF0Y879"/>
<evidence type="ECO:0000256" key="15">
    <source>
        <dbReference type="SAM" id="MobiDB-lite"/>
    </source>
</evidence>
<evidence type="ECO:0000256" key="6">
    <source>
        <dbReference type="ARBA" id="ARBA00022679"/>
    </source>
</evidence>
<dbReference type="SMART" id="SM01197">
    <property type="entry name" value="FANCL_C"/>
    <property type="match status" value="1"/>
</dbReference>
<evidence type="ECO:0000313" key="19">
    <source>
        <dbReference type="Proteomes" id="UP000827549"/>
    </source>
</evidence>
<reference evidence="18" key="1">
    <citation type="submission" date="2023-10" db="EMBL/GenBank/DDBJ databases">
        <authorList>
            <person name="Noh H."/>
        </authorList>
    </citation>
    <scope>NUCLEOTIDE SEQUENCE</scope>
    <source>
        <strain evidence="18">DUCC4014</strain>
    </source>
</reference>
<dbReference type="PANTHER" id="PTHR22763:SF184">
    <property type="entry name" value="E3 UBIQUITIN-PROTEIN LIGASE SYNOVIOLIN"/>
    <property type="match status" value="1"/>
</dbReference>
<keyword evidence="11" id="KW-0256">Endoplasmic reticulum</keyword>
<evidence type="ECO:0000256" key="16">
    <source>
        <dbReference type="SAM" id="Phobius"/>
    </source>
</evidence>
<dbReference type="InterPro" id="IPR024766">
    <property type="entry name" value="Znf_RING_H2"/>
</dbReference>
<keyword evidence="13 16" id="KW-1133">Transmembrane helix</keyword>
<dbReference type="InterPro" id="IPR013083">
    <property type="entry name" value="Znf_RING/FYVE/PHD"/>
</dbReference>
<keyword evidence="14 16" id="KW-0472">Membrane</keyword>
<comment type="catalytic activity">
    <reaction evidence="1">
        <text>S-ubiquitinyl-[E2 ubiquitin-conjugating enzyme]-L-cysteine + [acceptor protein]-L-lysine = [E2 ubiquitin-conjugating enzyme]-L-cysteine + N(6)-ubiquitinyl-[acceptor protein]-L-lysine.</text>
        <dbReference type="EC" id="2.3.2.27"/>
    </reaction>
</comment>
<feature type="transmembrane region" description="Helical" evidence="16">
    <location>
        <begin position="92"/>
        <end position="122"/>
    </location>
</feature>
<comment type="pathway">
    <text evidence="3">Protein modification; protein ubiquitination.</text>
</comment>
<evidence type="ECO:0000256" key="8">
    <source>
        <dbReference type="ARBA" id="ARBA00022723"/>
    </source>
</evidence>
<evidence type="ECO:0000256" key="3">
    <source>
        <dbReference type="ARBA" id="ARBA00004906"/>
    </source>
</evidence>
<feature type="compositionally biased region" description="Low complexity" evidence="15">
    <location>
        <begin position="509"/>
        <end position="524"/>
    </location>
</feature>